<dbReference type="EMBL" id="JH711797">
    <property type="protein sequence ID" value="EIW51949.1"/>
    <property type="molecule type" value="Genomic_DNA"/>
</dbReference>
<evidence type="ECO:0000256" key="2">
    <source>
        <dbReference type="SAM" id="MobiDB-lite"/>
    </source>
</evidence>
<dbReference type="GeneID" id="19412409"/>
<reference evidence="4" key="1">
    <citation type="journal article" date="2012" name="Science">
        <title>The Paleozoic origin of enzymatic lignin decomposition reconstructed from 31 fungal genomes.</title>
        <authorList>
            <person name="Floudas D."/>
            <person name="Binder M."/>
            <person name="Riley R."/>
            <person name="Barry K."/>
            <person name="Blanchette R.A."/>
            <person name="Henrissat B."/>
            <person name="Martinez A.T."/>
            <person name="Otillar R."/>
            <person name="Spatafora J.W."/>
            <person name="Yadav J.S."/>
            <person name="Aerts A."/>
            <person name="Benoit I."/>
            <person name="Boyd A."/>
            <person name="Carlson A."/>
            <person name="Copeland A."/>
            <person name="Coutinho P.M."/>
            <person name="de Vries R.P."/>
            <person name="Ferreira P."/>
            <person name="Findley K."/>
            <person name="Foster B."/>
            <person name="Gaskell J."/>
            <person name="Glotzer D."/>
            <person name="Gorecki P."/>
            <person name="Heitman J."/>
            <person name="Hesse C."/>
            <person name="Hori C."/>
            <person name="Igarashi K."/>
            <person name="Jurgens J.A."/>
            <person name="Kallen N."/>
            <person name="Kersten P."/>
            <person name="Kohler A."/>
            <person name="Kuees U."/>
            <person name="Kumar T.K.A."/>
            <person name="Kuo A."/>
            <person name="LaButti K."/>
            <person name="Larrondo L.F."/>
            <person name="Lindquist E."/>
            <person name="Ling A."/>
            <person name="Lombard V."/>
            <person name="Lucas S."/>
            <person name="Lundell T."/>
            <person name="Martin R."/>
            <person name="McLaughlin D.J."/>
            <person name="Morgenstern I."/>
            <person name="Morin E."/>
            <person name="Murat C."/>
            <person name="Nagy L.G."/>
            <person name="Nolan M."/>
            <person name="Ohm R.A."/>
            <person name="Patyshakuliyeva A."/>
            <person name="Rokas A."/>
            <person name="Ruiz-Duenas F.J."/>
            <person name="Sabat G."/>
            <person name="Salamov A."/>
            <person name="Samejima M."/>
            <person name="Schmutz J."/>
            <person name="Slot J.C."/>
            <person name="St John F."/>
            <person name="Stenlid J."/>
            <person name="Sun H."/>
            <person name="Sun S."/>
            <person name="Syed K."/>
            <person name="Tsang A."/>
            <person name="Wiebenga A."/>
            <person name="Young D."/>
            <person name="Pisabarro A."/>
            <person name="Eastwood D.C."/>
            <person name="Martin F."/>
            <person name="Cullen D."/>
            <person name="Grigoriev I.V."/>
            <person name="Hibbett D.S."/>
        </authorList>
    </citation>
    <scope>NUCLEOTIDE SEQUENCE [LARGE SCALE GENOMIC DNA]</scope>
    <source>
        <strain evidence="4">FP-101664</strain>
    </source>
</reference>
<feature type="compositionally biased region" description="Polar residues" evidence="2">
    <location>
        <begin position="554"/>
        <end position="563"/>
    </location>
</feature>
<feature type="region of interest" description="Disordered" evidence="2">
    <location>
        <begin position="535"/>
        <end position="563"/>
    </location>
</feature>
<evidence type="ECO:0000256" key="1">
    <source>
        <dbReference type="SAM" id="Coils"/>
    </source>
</evidence>
<evidence type="ECO:0000313" key="3">
    <source>
        <dbReference type="EMBL" id="EIW51949.1"/>
    </source>
</evidence>
<dbReference type="KEGG" id="tvs:TRAVEDRAFT_24689"/>
<gene>
    <name evidence="3" type="ORF">TRAVEDRAFT_24689</name>
</gene>
<feature type="region of interest" description="Disordered" evidence="2">
    <location>
        <begin position="215"/>
        <end position="245"/>
    </location>
</feature>
<accession>R7SAF6</accession>
<dbReference type="RefSeq" id="XP_008044990.1">
    <property type="nucleotide sequence ID" value="XM_008046799.1"/>
</dbReference>
<evidence type="ECO:0000313" key="4">
    <source>
        <dbReference type="Proteomes" id="UP000054317"/>
    </source>
</evidence>
<organism evidence="3 4">
    <name type="scientific">Trametes versicolor (strain FP-101664)</name>
    <name type="common">White-rot fungus</name>
    <name type="synonym">Coriolus versicolor</name>
    <dbReference type="NCBI Taxonomy" id="717944"/>
    <lineage>
        <taxon>Eukaryota</taxon>
        <taxon>Fungi</taxon>
        <taxon>Dikarya</taxon>
        <taxon>Basidiomycota</taxon>
        <taxon>Agaricomycotina</taxon>
        <taxon>Agaricomycetes</taxon>
        <taxon>Polyporales</taxon>
        <taxon>Polyporaceae</taxon>
        <taxon>Trametes</taxon>
    </lineage>
</organism>
<dbReference type="Proteomes" id="UP000054317">
    <property type="component" value="Unassembled WGS sequence"/>
</dbReference>
<feature type="compositionally biased region" description="Low complexity" evidence="2">
    <location>
        <begin position="223"/>
        <end position="235"/>
    </location>
</feature>
<protein>
    <submittedName>
        <fullName evidence="3">Uncharacterized protein</fullName>
    </submittedName>
</protein>
<keyword evidence="4" id="KW-1185">Reference proteome</keyword>
<dbReference type="AlphaFoldDB" id="R7SAF6"/>
<name>R7SAF6_TRAVS</name>
<feature type="coiled-coil region" evidence="1">
    <location>
        <begin position="482"/>
        <end position="516"/>
    </location>
</feature>
<proteinExistence type="predicted"/>
<sequence length="593" mass="63956">MPQLPAQLWEPAHLALCAECKRLGQADTLAILQCADRVGLIALPLCRTLESGKARRGRFITTNVASCGKRFHCPYRAVVLTQDALAEALQVGSPTPIEVFLLRHDSKLPPRPRGTFSHFGVCLWPEWYSNDALASFHIAPRSIKVLATLGVTLSPLHIQRAEEEITLTTTIQVACASNAEYRRQEGGVVQTIRVQLVLTRLNGTMKDTMARFTITNTDHAPSRDSTSASSQHTSSPGHNPADKNTSLLFHSEESSTSEVYSSGNSTDTIASADFLVPSSLGWEGASCETRLLRVALELPVEGNMLRHHKDLWLSVEVSEPHRLSRNRNGSPCSRTLLTNDMSDDEASLASDDATPLLQSELSIASKPSERSVLATPPPTAATYAPIQAVPSETVFPSEADRMQPPVGCACAVPLGYGNTTHDVLARPGPGASMSFEVPPFNPGIVTWELEAYGSSAFCGAAPEMPMELDSAEDTWRHDVQAANSHEDNIAALRYENDALRAQIARLSSQMQDVVLNMSAVSARLDALPSSQDVVFQPKAPSPLPEGKIDDENTAESACSPSPVNSDADLLAAAMLKGKRKASIPVLVDEDEVE</sequence>
<keyword evidence="1" id="KW-0175">Coiled coil</keyword>